<reference evidence="2" key="1">
    <citation type="journal article" date="2019" name="Int. J. Syst. Evol. Microbiol.">
        <title>The Global Catalogue of Microorganisms (GCM) 10K type strain sequencing project: providing services to taxonomists for standard genome sequencing and annotation.</title>
        <authorList>
            <consortium name="The Broad Institute Genomics Platform"/>
            <consortium name="The Broad Institute Genome Sequencing Center for Infectious Disease"/>
            <person name="Wu L."/>
            <person name="Ma J."/>
        </authorList>
    </citation>
    <scope>NUCLEOTIDE SEQUENCE [LARGE SCALE GENOMIC DNA]</scope>
    <source>
        <strain evidence="2">KCTC 42986</strain>
    </source>
</reference>
<comment type="caution">
    <text evidence="1">The sequence shown here is derived from an EMBL/GenBank/DDBJ whole genome shotgun (WGS) entry which is preliminary data.</text>
</comment>
<dbReference type="Proteomes" id="UP001595530">
    <property type="component" value="Unassembled WGS sequence"/>
</dbReference>
<name>A0ABV7F8S3_9BURK</name>
<evidence type="ECO:0000313" key="1">
    <source>
        <dbReference type="EMBL" id="MFC3111442.1"/>
    </source>
</evidence>
<dbReference type="EMBL" id="JBHRTP010000129">
    <property type="protein sequence ID" value="MFC3111442.1"/>
    <property type="molecule type" value="Genomic_DNA"/>
</dbReference>
<accession>A0ABV7F8S3</accession>
<protein>
    <submittedName>
        <fullName evidence="1">Uncharacterized protein</fullName>
    </submittedName>
</protein>
<organism evidence="1 2">
    <name type="scientific">Undibacterium arcticum</name>
    <dbReference type="NCBI Taxonomy" id="1762892"/>
    <lineage>
        <taxon>Bacteria</taxon>
        <taxon>Pseudomonadati</taxon>
        <taxon>Pseudomonadota</taxon>
        <taxon>Betaproteobacteria</taxon>
        <taxon>Burkholderiales</taxon>
        <taxon>Oxalobacteraceae</taxon>
        <taxon>Undibacterium</taxon>
    </lineage>
</organism>
<proteinExistence type="predicted"/>
<sequence>MAIQLRGIGGSVSVALYSNDLVPDVYPKAVTIDIRAGDWKAYIHHITGHHDNKDFVSCYGGVVAYQRQCAMAYLGKRAQLHGGVCSRTQPRILTPQCIADLDIKNKAQRYQRYPWLEKLLNLLAEIERIQDKISGGDVISWIPAVK</sequence>
<gene>
    <name evidence="1" type="ORF">ACFOFO_26465</name>
</gene>
<dbReference type="RefSeq" id="WP_390333555.1">
    <property type="nucleotide sequence ID" value="NZ_JBHRTP010000129.1"/>
</dbReference>
<keyword evidence="2" id="KW-1185">Reference proteome</keyword>
<evidence type="ECO:0000313" key="2">
    <source>
        <dbReference type="Proteomes" id="UP001595530"/>
    </source>
</evidence>